<sequence length="161" mass="17612">MTGTELDDIAAADKTRLVTRGVCRLLTQMDQACVTELRLKTGRRVDVISLNSKGKFTIVEVKVSVADFRGDRKWQEYLPFCDAFYFAVPVDFPQEILPEEAGLITADAYGAAILNPAAEGDMNGSRRKALTIRFARHAASRLGAVTDEVLGAAGKEFLTDI</sequence>
<keyword evidence="2" id="KW-1185">Reference proteome</keyword>
<dbReference type="PIRSF" id="PIRSF031796">
    <property type="entry name" value="UPC031796"/>
    <property type="match status" value="1"/>
</dbReference>
<dbReference type="OrthoDB" id="5194526at2"/>
<name>A0A3S2VP43_9PROT</name>
<dbReference type="Pfam" id="PF06319">
    <property type="entry name" value="MmcB-like"/>
    <property type="match status" value="1"/>
</dbReference>
<organism evidence="1 2">
    <name type="scientific">Hwanghaeella grinnelliae</name>
    <dbReference type="NCBI Taxonomy" id="2500179"/>
    <lineage>
        <taxon>Bacteria</taxon>
        <taxon>Pseudomonadati</taxon>
        <taxon>Pseudomonadota</taxon>
        <taxon>Alphaproteobacteria</taxon>
        <taxon>Rhodospirillales</taxon>
        <taxon>Rhodospirillaceae</taxon>
        <taxon>Hwanghaeella</taxon>
    </lineage>
</organism>
<comment type="caution">
    <text evidence="1">The sequence shown here is derived from an EMBL/GenBank/DDBJ whole genome shotgun (WGS) entry which is preliminary data.</text>
</comment>
<proteinExistence type="predicted"/>
<dbReference type="EMBL" id="SADE01000002">
    <property type="protein sequence ID" value="RVU36051.1"/>
    <property type="molecule type" value="Genomic_DNA"/>
</dbReference>
<evidence type="ECO:0000313" key="1">
    <source>
        <dbReference type="EMBL" id="RVU36051.1"/>
    </source>
</evidence>
<protein>
    <submittedName>
        <fullName evidence="1">DNA repair protein MmcB-related protein</fullName>
    </submittedName>
</protein>
<dbReference type="InterPro" id="IPR009394">
    <property type="entry name" value="MmcB-like"/>
</dbReference>
<dbReference type="Proteomes" id="UP000287447">
    <property type="component" value="Unassembled WGS sequence"/>
</dbReference>
<gene>
    <name evidence="1" type="ORF">EOI86_12490</name>
</gene>
<dbReference type="AlphaFoldDB" id="A0A3S2VP43"/>
<dbReference type="RefSeq" id="WP_127765527.1">
    <property type="nucleotide sequence ID" value="NZ_SADE01000002.1"/>
</dbReference>
<reference evidence="2" key="1">
    <citation type="submission" date="2019-01" db="EMBL/GenBank/DDBJ databases">
        <title>Gri0909 isolated from a small marine red alga.</title>
        <authorList>
            <person name="Kim J."/>
            <person name="Jeong S.E."/>
            <person name="Jeon C.O."/>
        </authorList>
    </citation>
    <scope>NUCLEOTIDE SEQUENCE [LARGE SCALE GENOMIC DNA]</scope>
    <source>
        <strain evidence="2">Gri0909</strain>
    </source>
</reference>
<accession>A0A3S2VP43</accession>
<evidence type="ECO:0000313" key="2">
    <source>
        <dbReference type="Proteomes" id="UP000287447"/>
    </source>
</evidence>